<dbReference type="GeneID" id="19204658"/>
<evidence type="ECO:0000313" key="2">
    <source>
        <dbReference type="EMBL" id="EIW84707.1"/>
    </source>
</evidence>
<dbReference type="Gene3D" id="3.80.10.10">
    <property type="entry name" value="Ribonuclease Inhibitor"/>
    <property type="match status" value="1"/>
</dbReference>
<dbReference type="PROSITE" id="PS50181">
    <property type="entry name" value="FBOX"/>
    <property type="match status" value="1"/>
</dbReference>
<reference evidence="3" key="1">
    <citation type="journal article" date="2012" name="Science">
        <title>The Paleozoic origin of enzymatic lignin decomposition reconstructed from 31 fungal genomes.</title>
        <authorList>
            <person name="Floudas D."/>
            <person name="Binder M."/>
            <person name="Riley R."/>
            <person name="Barry K."/>
            <person name="Blanchette R.A."/>
            <person name="Henrissat B."/>
            <person name="Martinez A.T."/>
            <person name="Otillar R."/>
            <person name="Spatafora J.W."/>
            <person name="Yadav J.S."/>
            <person name="Aerts A."/>
            <person name="Benoit I."/>
            <person name="Boyd A."/>
            <person name="Carlson A."/>
            <person name="Copeland A."/>
            <person name="Coutinho P.M."/>
            <person name="de Vries R.P."/>
            <person name="Ferreira P."/>
            <person name="Findley K."/>
            <person name="Foster B."/>
            <person name="Gaskell J."/>
            <person name="Glotzer D."/>
            <person name="Gorecki P."/>
            <person name="Heitman J."/>
            <person name="Hesse C."/>
            <person name="Hori C."/>
            <person name="Igarashi K."/>
            <person name="Jurgens J.A."/>
            <person name="Kallen N."/>
            <person name="Kersten P."/>
            <person name="Kohler A."/>
            <person name="Kuees U."/>
            <person name="Kumar T.K.A."/>
            <person name="Kuo A."/>
            <person name="LaButti K."/>
            <person name="Larrondo L.F."/>
            <person name="Lindquist E."/>
            <person name="Ling A."/>
            <person name="Lombard V."/>
            <person name="Lucas S."/>
            <person name="Lundell T."/>
            <person name="Martin R."/>
            <person name="McLaughlin D.J."/>
            <person name="Morgenstern I."/>
            <person name="Morin E."/>
            <person name="Murat C."/>
            <person name="Nagy L.G."/>
            <person name="Nolan M."/>
            <person name="Ohm R.A."/>
            <person name="Patyshakuliyeva A."/>
            <person name="Rokas A."/>
            <person name="Ruiz-Duenas F.J."/>
            <person name="Sabat G."/>
            <person name="Salamov A."/>
            <person name="Samejima M."/>
            <person name="Schmutz J."/>
            <person name="Slot J.C."/>
            <person name="St John F."/>
            <person name="Stenlid J."/>
            <person name="Sun H."/>
            <person name="Sun S."/>
            <person name="Syed K."/>
            <person name="Tsang A."/>
            <person name="Wiebenga A."/>
            <person name="Young D."/>
            <person name="Pisabarro A."/>
            <person name="Eastwood D.C."/>
            <person name="Martin F."/>
            <person name="Cullen D."/>
            <person name="Grigoriev I.V."/>
            <person name="Hibbett D.S."/>
        </authorList>
    </citation>
    <scope>NUCLEOTIDE SEQUENCE [LARGE SCALE GENOMIC DNA]</scope>
    <source>
        <strain evidence="3">RWD-64-598 SS2</strain>
    </source>
</reference>
<dbReference type="InterPro" id="IPR001810">
    <property type="entry name" value="F-box_dom"/>
</dbReference>
<dbReference type="RefSeq" id="XP_007764423.1">
    <property type="nucleotide sequence ID" value="XM_007766233.1"/>
</dbReference>
<protein>
    <recommendedName>
        <fullName evidence="1">F-box domain-containing protein</fullName>
    </recommendedName>
</protein>
<dbReference type="KEGG" id="cput:CONPUDRAFT_162061"/>
<organism evidence="2 3">
    <name type="scientific">Coniophora puteana (strain RWD-64-598)</name>
    <name type="common">Brown rot fungus</name>
    <dbReference type="NCBI Taxonomy" id="741705"/>
    <lineage>
        <taxon>Eukaryota</taxon>
        <taxon>Fungi</taxon>
        <taxon>Dikarya</taxon>
        <taxon>Basidiomycota</taxon>
        <taxon>Agaricomycotina</taxon>
        <taxon>Agaricomycetes</taxon>
        <taxon>Agaricomycetidae</taxon>
        <taxon>Boletales</taxon>
        <taxon>Coniophorineae</taxon>
        <taxon>Coniophoraceae</taxon>
        <taxon>Coniophora</taxon>
    </lineage>
</organism>
<dbReference type="EMBL" id="JH711574">
    <property type="protein sequence ID" value="EIW84707.1"/>
    <property type="molecule type" value="Genomic_DNA"/>
</dbReference>
<gene>
    <name evidence="2" type="ORF">CONPUDRAFT_162061</name>
</gene>
<accession>A0A5M3N0C9</accession>
<name>A0A5M3N0C9_CONPW</name>
<dbReference type="OrthoDB" id="2884925at2759"/>
<dbReference type="Proteomes" id="UP000053558">
    <property type="component" value="Unassembled WGS sequence"/>
</dbReference>
<keyword evidence="3" id="KW-1185">Reference proteome</keyword>
<proteinExistence type="predicted"/>
<sequence length="532" mass="60469">MSRVMNWLSSAERQLRTDGNSASSLEAVQDSMQRNTLVPIYRLPPELLVEIFAYLTPLFTVDQRNILNVSHVCPLWREVAVSCPTLWSAIKLRVGHHTRGSADLFRIMAERAEGLAVTFCLDSSSFTVNHSDLIREMCRHAGRMRQLDMQFNHLSVEQFQKTFDCFLSEFPALEEFSLHVTTDETIFLPTDFLVNAAMLRRLRLQKCAPPWGSAIFKRLTQLELHDLYDISPTVEDLWSLIRSTSSLEVLILDDALSQLTPLPPFWNDIDSSQVIYLPNLHHIEMNSTEVDAYFFSRIRVAKHAHIHLVVYPEAQPFGLPILPPAFFSASRMDTASRDMVTLKSGINIKFDVQRTLSERPRLQDCSRVRCTECENRFSAEFIGVGMLSTVAIRLLNSLYGGSPFLSVHALNISIDVAHRREYVSWRELLPLLPQLRILCATAIHPDLQNLLVVLKPPTQPRTQGILVPRLEKLVLSRAESYYPTPSITGLADTLVQRSQLGLSLRELVVTKVRVHESEMVRLKGVVKITNFA</sequence>
<dbReference type="AlphaFoldDB" id="A0A5M3N0C9"/>
<evidence type="ECO:0000259" key="1">
    <source>
        <dbReference type="PROSITE" id="PS50181"/>
    </source>
</evidence>
<dbReference type="Pfam" id="PF12937">
    <property type="entry name" value="F-box-like"/>
    <property type="match status" value="1"/>
</dbReference>
<dbReference type="SUPFAM" id="SSF52047">
    <property type="entry name" value="RNI-like"/>
    <property type="match status" value="1"/>
</dbReference>
<feature type="domain" description="F-box" evidence="1">
    <location>
        <begin position="37"/>
        <end position="90"/>
    </location>
</feature>
<dbReference type="InterPro" id="IPR032675">
    <property type="entry name" value="LRR_dom_sf"/>
</dbReference>
<dbReference type="SUPFAM" id="SSF81383">
    <property type="entry name" value="F-box domain"/>
    <property type="match status" value="1"/>
</dbReference>
<dbReference type="Gene3D" id="1.20.1280.50">
    <property type="match status" value="1"/>
</dbReference>
<evidence type="ECO:0000313" key="3">
    <source>
        <dbReference type="Proteomes" id="UP000053558"/>
    </source>
</evidence>
<dbReference type="InterPro" id="IPR036047">
    <property type="entry name" value="F-box-like_dom_sf"/>
</dbReference>
<dbReference type="PANTHER" id="PTHR38926:SF5">
    <property type="entry name" value="F-BOX AND LEUCINE-RICH REPEAT PROTEIN 6"/>
    <property type="match status" value="1"/>
</dbReference>
<dbReference type="PANTHER" id="PTHR38926">
    <property type="entry name" value="F-BOX DOMAIN CONTAINING PROTEIN, EXPRESSED"/>
    <property type="match status" value="1"/>
</dbReference>
<comment type="caution">
    <text evidence="2">The sequence shown here is derived from an EMBL/GenBank/DDBJ whole genome shotgun (WGS) entry which is preliminary data.</text>
</comment>